<dbReference type="PROSITE" id="PS50198">
    <property type="entry name" value="PPIC_PPIASE_2"/>
    <property type="match status" value="1"/>
</dbReference>
<dbReference type="InterPro" id="IPR046357">
    <property type="entry name" value="PPIase_dom_sf"/>
</dbReference>
<sequence>MRFFHVDGSTIAGGKSKTMLDRIREGTQGPVVKTILFIIILAFAFTGVSAYLGGSVDDYAAKVNDKEISRADFDRAYQGQRARMEQQFGEMFEMLAADETYMREMRVGVLEQMIEEELAVQLASDMNLSQSADALRNAIRQMPEFQINGQFSNDAYLRQLNSADFTPTAFRDYLQLQMNRVALMQGAFGSEFVLDNESERLQVLQNERRSGRYALVSADDYMDLVELSDAEIEEFYYENQDAFRQEERIKLAYVELSFTDVLESIDVDDAEVRAYYDANPASFRSEESRSIAHILVEFGDNEDAALERIREIQSRLEAGEDFAELAATESDDIFSGEDGGELGLLERDTLDPDLEDAGFALAAEGDVSDVVRSEFGFHLIKLTDLTEAESTSFADVADDIRANIAQAEAERVYFEQQQELARISFEVDNTLDEAAAALGLTVQTSPWISRNEPVEGFDDANLLQQAFSDDVSERGLNSELIELDDRSLVVRSSEYLAPQVLALEDVRTDIEAYLSADKAEALAAERAQEILAMVEAGDNVADIEFVDIESASRFGSNLPGAVRQQLFRMPVSDSPVYAQVTLSNGDAAVIELTNMQPGVVDAEDAERSKRQLESQYAELAYRAVMDALKAKATIERRL</sequence>
<protein>
    <recommendedName>
        <fullName evidence="9">Periplasmic chaperone PpiD</fullName>
    </recommendedName>
    <alternativeName>
        <fullName evidence="10">Periplasmic folding chaperone</fullName>
    </alternativeName>
</protein>
<comment type="similarity">
    <text evidence="8">Belongs to the PpiD chaperone family.</text>
</comment>
<dbReference type="InterPro" id="IPR023058">
    <property type="entry name" value="PPIase_PpiC_CS"/>
</dbReference>
<dbReference type="Proteomes" id="UP000286934">
    <property type="component" value="Unassembled WGS sequence"/>
</dbReference>
<evidence type="ECO:0000313" key="14">
    <source>
        <dbReference type="EMBL" id="RUO38769.1"/>
    </source>
</evidence>
<organism evidence="14 15">
    <name type="scientific">Aliidiomarina shirensis</name>
    <dbReference type="NCBI Taxonomy" id="1048642"/>
    <lineage>
        <taxon>Bacteria</taxon>
        <taxon>Pseudomonadati</taxon>
        <taxon>Pseudomonadota</taxon>
        <taxon>Gammaproteobacteria</taxon>
        <taxon>Alteromonadales</taxon>
        <taxon>Idiomarinaceae</taxon>
        <taxon>Aliidiomarina</taxon>
    </lineage>
</organism>
<dbReference type="InterPro" id="IPR027304">
    <property type="entry name" value="Trigger_fact/SurA_dom_sf"/>
</dbReference>
<dbReference type="InterPro" id="IPR052029">
    <property type="entry name" value="PpiD_chaperone"/>
</dbReference>
<evidence type="ECO:0000256" key="1">
    <source>
        <dbReference type="ARBA" id="ARBA00004382"/>
    </source>
</evidence>
<dbReference type="GO" id="GO:0005886">
    <property type="term" value="C:plasma membrane"/>
    <property type="evidence" value="ECO:0007669"/>
    <property type="project" value="UniProtKB-SubCell"/>
</dbReference>
<keyword evidence="11 14" id="KW-0413">Isomerase</keyword>
<keyword evidence="15" id="KW-1185">Reference proteome</keyword>
<dbReference type="SUPFAM" id="SSF109998">
    <property type="entry name" value="Triger factor/SurA peptide-binding domain-like"/>
    <property type="match status" value="1"/>
</dbReference>
<evidence type="ECO:0000259" key="13">
    <source>
        <dbReference type="PROSITE" id="PS50198"/>
    </source>
</evidence>
<dbReference type="Gene3D" id="3.10.50.40">
    <property type="match status" value="1"/>
</dbReference>
<comment type="caution">
    <text evidence="14">The sequence shown here is derived from an EMBL/GenBank/DDBJ whole genome shotgun (WGS) entry which is preliminary data.</text>
</comment>
<dbReference type="AlphaFoldDB" id="A0A432WYE2"/>
<dbReference type="EMBL" id="PIPP01000001">
    <property type="protein sequence ID" value="RUO38769.1"/>
    <property type="molecule type" value="Genomic_DNA"/>
</dbReference>
<dbReference type="SUPFAM" id="SSF54534">
    <property type="entry name" value="FKBP-like"/>
    <property type="match status" value="1"/>
</dbReference>
<name>A0A432WYE2_9GAMM</name>
<accession>A0A432WYE2</accession>
<evidence type="ECO:0000256" key="6">
    <source>
        <dbReference type="ARBA" id="ARBA00023136"/>
    </source>
</evidence>
<gene>
    <name evidence="14" type="ORF">CWE13_03800</name>
</gene>
<proteinExistence type="inferred from homology"/>
<keyword evidence="6 12" id="KW-0472">Membrane</keyword>
<dbReference type="Gene3D" id="1.10.4030.10">
    <property type="entry name" value="Porin chaperone SurA, peptide-binding domain"/>
    <property type="match status" value="1"/>
</dbReference>
<evidence type="ECO:0000256" key="2">
    <source>
        <dbReference type="ARBA" id="ARBA00022475"/>
    </source>
</evidence>
<keyword evidence="2" id="KW-1003">Cell membrane</keyword>
<feature type="domain" description="PpiC" evidence="13">
    <location>
        <begin position="286"/>
        <end position="384"/>
    </location>
</feature>
<reference evidence="15" key="1">
    <citation type="journal article" date="2018" name="Front. Microbiol.">
        <title>Genome-Based Analysis Reveals the Taxonomy and Diversity of the Family Idiomarinaceae.</title>
        <authorList>
            <person name="Liu Y."/>
            <person name="Lai Q."/>
            <person name="Shao Z."/>
        </authorList>
    </citation>
    <scope>NUCLEOTIDE SEQUENCE [LARGE SCALE GENOMIC DNA]</scope>
    <source>
        <strain evidence="15">AIS</strain>
    </source>
</reference>
<evidence type="ECO:0000256" key="12">
    <source>
        <dbReference type="SAM" id="Phobius"/>
    </source>
</evidence>
<keyword evidence="4 12" id="KW-0812">Transmembrane</keyword>
<dbReference type="RefSeq" id="WP_126806024.1">
    <property type="nucleotide sequence ID" value="NZ_PIPP01000001.1"/>
</dbReference>
<dbReference type="Pfam" id="PF13624">
    <property type="entry name" value="SurA_N_3"/>
    <property type="match status" value="1"/>
</dbReference>
<keyword evidence="11" id="KW-0697">Rotamase</keyword>
<evidence type="ECO:0000313" key="15">
    <source>
        <dbReference type="Proteomes" id="UP000286934"/>
    </source>
</evidence>
<dbReference type="OrthoDB" id="9812372at2"/>
<keyword evidence="5 12" id="KW-1133">Transmembrane helix</keyword>
<keyword evidence="7" id="KW-0143">Chaperone</keyword>
<feature type="transmembrane region" description="Helical" evidence="12">
    <location>
        <begin position="31"/>
        <end position="52"/>
    </location>
</feature>
<evidence type="ECO:0000256" key="4">
    <source>
        <dbReference type="ARBA" id="ARBA00022692"/>
    </source>
</evidence>
<dbReference type="PROSITE" id="PS01096">
    <property type="entry name" value="PPIC_PPIASE_1"/>
    <property type="match status" value="1"/>
</dbReference>
<dbReference type="PANTHER" id="PTHR47529">
    <property type="entry name" value="PEPTIDYL-PROLYL CIS-TRANS ISOMERASE D"/>
    <property type="match status" value="1"/>
</dbReference>
<dbReference type="PANTHER" id="PTHR47529:SF1">
    <property type="entry name" value="PERIPLASMIC CHAPERONE PPID"/>
    <property type="match status" value="1"/>
</dbReference>
<evidence type="ECO:0000256" key="11">
    <source>
        <dbReference type="PROSITE-ProRule" id="PRU00278"/>
    </source>
</evidence>
<evidence type="ECO:0000256" key="10">
    <source>
        <dbReference type="ARBA" id="ARBA00042775"/>
    </source>
</evidence>
<evidence type="ECO:0000256" key="3">
    <source>
        <dbReference type="ARBA" id="ARBA00022519"/>
    </source>
</evidence>
<dbReference type="InterPro" id="IPR000297">
    <property type="entry name" value="PPIase_PpiC"/>
</dbReference>
<dbReference type="GO" id="GO:0003755">
    <property type="term" value="F:peptidyl-prolyl cis-trans isomerase activity"/>
    <property type="evidence" value="ECO:0007669"/>
    <property type="project" value="UniProtKB-KW"/>
</dbReference>
<dbReference type="Pfam" id="PF00639">
    <property type="entry name" value="Rotamase"/>
    <property type="match status" value="1"/>
</dbReference>
<evidence type="ECO:0000256" key="5">
    <source>
        <dbReference type="ARBA" id="ARBA00022989"/>
    </source>
</evidence>
<comment type="subcellular location">
    <subcellularLocation>
        <location evidence="1">Cell inner membrane</location>
        <topology evidence="1">Single-pass type II membrane protein</topology>
        <orientation evidence="1">Periplasmic side</orientation>
    </subcellularLocation>
</comment>
<evidence type="ECO:0000256" key="7">
    <source>
        <dbReference type="ARBA" id="ARBA00023186"/>
    </source>
</evidence>
<evidence type="ECO:0000256" key="9">
    <source>
        <dbReference type="ARBA" id="ARBA00040743"/>
    </source>
</evidence>
<evidence type="ECO:0000256" key="8">
    <source>
        <dbReference type="ARBA" id="ARBA00038408"/>
    </source>
</evidence>
<keyword evidence="3" id="KW-0997">Cell inner membrane</keyword>